<dbReference type="RefSeq" id="WP_015616402.1">
    <property type="nucleotide sequence ID" value="NC_021182.1"/>
</dbReference>
<dbReference type="AlphaFoldDB" id="R4K4N3"/>
<sequence length="59" mass="6695">MGTQGKTLTDEVKNDILKKFKEGKLVSQIVKENDLSRSEIKDVIEDYLNAKLISEDKVV</sequence>
<gene>
    <name evidence="1" type="ORF">Clopa_3320</name>
</gene>
<organism evidence="1 2">
    <name type="scientific">Clostridium pasteurianum BC1</name>
    <dbReference type="NCBI Taxonomy" id="86416"/>
    <lineage>
        <taxon>Bacteria</taxon>
        <taxon>Bacillati</taxon>
        <taxon>Bacillota</taxon>
        <taxon>Clostridia</taxon>
        <taxon>Eubacteriales</taxon>
        <taxon>Clostridiaceae</taxon>
        <taxon>Clostridium</taxon>
    </lineage>
</organism>
<name>R4K4N3_CLOPA</name>
<dbReference type="eggNOG" id="ENOG50315IE">
    <property type="taxonomic scope" value="Bacteria"/>
</dbReference>
<keyword evidence="2" id="KW-1185">Reference proteome</keyword>
<reference evidence="1 2" key="1">
    <citation type="submission" date="2012-01" db="EMBL/GenBank/DDBJ databases">
        <title>Complete sequence of chromosome of Clostridium pasteurianum BC1.</title>
        <authorList>
            <consortium name="US DOE Joint Genome Institute"/>
            <person name="Lucas S."/>
            <person name="Han J."/>
            <person name="Lapidus A."/>
            <person name="Cheng J.-F."/>
            <person name="Goodwin L."/>
            <person name="Pitluck S."/>
            <person name="Peters L."/>
            <person name="Mikhailova N."/>
            <person name="Teshima H."/>
            <person name="Detter J.C."/>
            <person name="Han C."/>
            <person name="Tapia R."/>
            <person name="Land M."/>
            <person name="Hauser L."/>
            <person name="Kyrpides N."/>
            <person name="Ivanova N."/>
            <person name="Pagani I."/>
            <person name="Dunn J."/>
            <person name="Taghavi S."/>
            <person name="Francis A."/>
            <person name="van der Lelie D."/>
            <person name="Woyke T."/>
        </authorList>
    </citation>
    <scope>NUCLEOTIDE SEQUENCE [LARGE SCALE GENOMIC DNA]</scope>
    <source>
        <strain evidence="1 2">BC1</strain>
    </source>
</reference>
<dbReference type="PATRIC" id="fig|86416.3.peg.3311"/>
<dbReference type="OrthoDB" id="1930762at2"/>
<evidence type="ECO:0000313" key="2">
    <source>
        <dbReference type="Proteomes" id="UP000013523"/>
    </source>
</evidence>
<dbReference type="EMBL" id="CP003261">
    <property type="protein sequence ID" value="AGK98117.1"/>
    <property type="molecule type" value="Genomic_DNA"/>
</dbReference>
<dbReference type="HOGENOM" id="CLU_2952236_0_0_9"/>
<dbReference type="Proteomes" id="UP000013523">
    <property type="component" value="Chromosome"/>
</dbReference>
<evidence type="ECO:0000313" key="1">
    <source>
        <dbReference type="EMBL" id="AGK98117.1"/>
    </source>
</evidence>
<protein>
    <submittedName>
        <fullName evidence="1">Uncharacterized protein</fullName>
    </submittedName>
</protein>
<proteinExistence type="predicted"/>
<dbReference type="KEGG" id="cpas:Clopa_3320"/>
<accession>R4K4N3</accession>